<evidence type="ECO:0000256" key="2">
    <source>
        <dbReference type="SAM" id="SignalP"/>
    </source>
</evidence>
<feature type="domain" description="Lnb-like transmembrane" evidence="4">
    <location>
        <begin position="252"/>
        <end position="383"/>
    </location>
</feature>
<protein>
    <submittedName>
        <fullName evidence="5">DUF4105 domain-containing protein</fullName>
    </submittedName>
</protein>
<evidence type="ECO:0000313" key="5">
    <source>
        <dbReference type="EMBL" id="MCP9765049.1"/>
    </source>
</evidence>
<dbReference type="InterPro" id="IPR057436">
    <property type="entry name" value="5TMH_Lnb"/>
</dbReference>
<evidence type="ECO:0000259" key="4">
    <source>
        <dbReference type="Pfam" id="PF25221"/>
    </source>
</evidence>
<dbReference type="Pfam" id="PF25221">
    <property type="entry name" value="5TMH_Lnb"/>
    <property type="match status" value="1"/>
</dbReference>
<keyword evidence="1" id="KW-1133">Transmembrane helix</keyword>
<organism evidence="5 6">
    <name type="scientific">Lacihabitans soyangensis</name>
    <dbReference type="NCBI Taxonomy" id="869394"/>
    <lineage>
        <taxon>Bacteria</taxon>
        <taxon>Pseudomonadati</taxon>
        <taxon>Bacteroidota</taxon>
        <taxon>Cytophagia</taxon>
        <taxon>Cytophagales</taxon>
        <taxon>Leadbetterellaceae</taxon>
        <taxon>Lacihabitans</taxon>
    </lineage>
</organism>
<evidence type="ECO:0000256" key="1">
    <source>
        <dbReference type="SAM" id="Phobius"/>
    </source>
</evidence>
<dbReference type="Pfam" id="PF13387">
    <property type="entry name" value="Lnb_N"/>
    <property type="match status" value="1"/>
</dbReference>
<accession>A0AAE3H4I7</accession>
<evidence type="ECO:0000259" key="3">
    <source>
        <dbReference type="Pfam" id="PF13387"/>
    </source>
</evidence>
<evidence type="ECO:0000313" key="6">
    <source>
        <dbReference type="Proteomes" id="UP001204144"/>
    </source>
</evidence>
<feature type="domain" description="Lnb N-terminal periplasmic" evidence="3">
    <location>
        <begin position="39"/>
        <end position="168"/>
    </location>
</feature>
<feature type="transmembrane region" description="Helical" evidence="1">
    <location>
        <begin position="341"/>
        <end position="358"/>
    </location>
</feature>
<dbReference type="Proteomes" id="UP001204144">
    <property type="component" value="Unassembled WGS sequence"/>
</dbReference>
<reference evidence="5 6" key="1">
    <citation type="submission" date="2018-11" db="EMBL/GenBank/DDBJ databases">
        <title>Novel bacteria species description.</title>
        <authorList>
            <person name="Han J.-H."/>
        </authorList>
    </citation>
    <scope>NUCLEOTIDE SEQUENCE [LARGE SCALE GENOMIC DNA]</scope>
    <source>
        <strain evidence="5 6">KCTC23259</strain>
    </source>
</reference>
<gene>
    <name evidence="5" type="ORF">EGI31_19115</name>
</gene>
<feature type="transmembrane region" description="Helical" evidence="1">
    <location>
        <begin position="319"/>
        <end position="334"/>
    </location>
</feature>
<keyword evidence="6" id="KW-1185">Reference proteome</keyword>
<dbReference type="AlphaFoldDB" id="A0AAE3H4I7"/>
<feature type="signal peptide" evidence="2">
    <location>
        <begin position="1"/>
        <end position="18"/>
    </location>
</feature>
<keyword evidence="1" id="KW-0472">Membrane</keyword>
<dbReference type="EMBL" id="RJUF01000180">
    <property type="protein sequence ID" value="MCP9765049.1"/>
    <property type="molecule type" value="Genomic_DNA"/>
</dbReference>
<feature type="transmembrane region" description="Helical" evidence="1">
    <location>
        <begin position="364"/>
        <end position="383"/>
    </location>
</feature>
<feature type="transmembrane region" description="Helical" evidence="1">
    <location>
        <begin position="255"/>
        <end position="277"/>
    </location>
</feature>
<keyword evidence="1" id="KW-0812">Transmembrane</keyword>
<name>A0AAE3H4I7_9BACT</name>
<keyword evidence="2" id="KW-0732">Signal</keyword>
<sequence length="393" mass="45092">MKKLLLFIWLVAAFGSQAQQLSKEAKFGLVTVSTGSSEDAIYQIWGHTVLHLNDPINGINECYDYGTFSFDQPGFIVKFLRGTLPYQMAKYDFQPFIDHYKYKENRSASEQILNLSEQQKQDLHQFLTNNYLPENREYKYRFFYYNCASRIRDILQQVCKDSLQFSPTLHADSTYRQWIDKYASKKKPWMNFGMSLAIGLPSDEKTKESGAMFLPENLSVGFDSASIVHGGVKQPFVLGRIQHTSVDPPSVSSSVFSPFVVFSLLFGLVAIYTFWQMKSGHKKLLFDKIFFSLLGIAGWFFLGLWFLTDHGVTEKNMNVIWAFPIMFPMIFFVKKPSVTKPLLWMYALINLGLLHAWGIKPQGIPLAVIPIILAALIRVAFILKNYNGFKYNS</sequence>
<feature type="transmembrane region" description="Helical" evidence="1">
    <location>
        <begin position="289"/>
        <end position="307"/>
    </location>
</feature>
<dbReference type="InterPro" id="IPR025178">
    <property type="entry name" value="Lnb_N"/>
</dbReference>
<comment type="caution">
    <text evidence="5">The sequence shown here is derived from an EMBL/GenBank/DDBJ whole genome shotgun (WGS) entry which is preliminary data.</text>
</comment>
<dbReference type="RefSeq" id="WP_255038736.1">
    <property type="nucleotide sequence ID" value="NZ_RJUF01000180.1"/>
</dbReference>
<feature type="chain" id="PRO_5042182204" evidence="2">
    <location>
        <begin position="19"/>
        <end position="393"/>
    </location>
</feature>
<proteinExistence type="predicted"/>